<keyword evidence="1" id="KW-0472">Membrane</keyword>
<sequence>MLAIAAAVVFGLGLLLDLINTRIGGITGTTFILGGLLLLALHQAGVGTAGVRTGTGGSWRRRR</sequence>
<dbReference type="Proteomes" id="UP001143474">
    <property type="component" value="Unassembled WGS sequence"/>
</dbReference>
<evidence type="ECO:0000256" key="1">
    <source>
        <dbReference type="SAM" id="Phobius"/>
    </source>
</evidence>
<name>A0A9W6MFN6_9ACTN</name>
<dbReference type="EMBL" id="BSEV01000018">
    <property type="protein sequence ID" value="GLK12834.1"/>
    <property type="molecule type" value="Genomic_DNA"/>
</dbReference>
<keyword evidence="3" id="KW-1185">Reference proteome</keyword>
<organism evidence="2 3">
    <name type="scientific">Streptosporangium carneum</name>
    <dbReference type="NCBI Taxonomy" id="47481"/>
    <lineage>
        <taxon>Bacteria</taxon>
        <taxon>Bacillati</taxon>
        <taxon>Actinomycetota</taxon>
        <taxon>Actinomycetes</taxon>
        <taxon>Streptosporangiales</taxon>
        <taxon>Streptosporangiaceae</taxon>
        <taxon>Streptosporangium</taxon>
    </lineage>
</organism>
<reference evidence="2" key="1">
    <citation type="journal article" date="2014" name="Int. J. Syst. Evol. Microbiol.">
        <title>Complete genome sequence of Corynebacterium casei LMG S-19264T (=DSM 44701T), isolated from a smear-ripened cheese.</title>
        <authorList>
            <consortium name="US DOE Joint Genome Institute (JGI-PGF)"/>
            <person name="Walter F."/>
            <person name="Albersmeier A."/>
            <person name="Kalinowski J."/>
            <person name="Ruckert C."/>
        </authorList>
    </citation>
    <scope>NUCLEOTIDE SEQUENCE</scope>
    <source>
        <strain evidence="2">VKM Ac-2007</strain>
    </source>
</reference>
<accession>A0A9W6MFN6</accession>
<dbReference type="RefSeq" id="WP_271221145.1">
    <property type="nucleotide sequence ID" value="NZ_BAAAVD010000008.1"/>
</dbReference>
<comment type="caution">
    <text evidence="2">The sequence shown here is derived from an EMBL/GenBank/DDBJ whole genome shotgun (WGS) entry which is preliminary data.</text>
</comment>
<evidence type="ECO:0000313" key="3">
    <source>
        <dbReference type="Proteomes" id="UP001143474"/>
    </source>
</evidence>
<reference evidence="2" key="2">
    <citation type="submission" date="2023-01" db="EMBL/GenBank/DDBJ databases">
        <authorList>
            <person name="Sun Q."/>
            <person name="Evtushenko L."/>
        </authorList>
    </citation>
    <scope>NUCLEOTIDE SEQUENCE</scope>
    <source>
        <strain evidence="2">VKM Ac-2007</strain>
    </source>
</reference>
<protein>
    <submittedName>
        <fullName evidence="2">Uncharacterized protein</fullName>
    </submittedName>
</protein>
<proteinExistence type="predicted"/>
<dbReference type="AlphaFoldDB" id="A0A9W6MFN6"/>
<evidence type="ECO:0000313" key="2">
    <source>
        <dbReference type="EMBL" id="GLK12834.1"/>
    </source>
</evidence>
<keyword evidence="1" id="KW-1133">Transmembrane helix</keyword>
<feature type="transmembrane region" description="Helical" evidence="1">
    <location>
        <begin position="31"/>
        <end position="53"/>
    </location>
</feature>
<gene>
    <name evidence="2" type="ORF">GCM10017600_62440</name>
</gene>
<keyword evidence="1" id="KW-0812">Transmembrane</keyword>